<feature type="non-terminal residue" evidence="3">
    <location>
        <position position="261"/>
    </location>
</feature>
<keyword evidence="2" id="KW-1133">Transmembrane helix</keyword>
<name>X0W7C5_9ZZZZ</name>
<feature type="compositionally biased region" description="Basic residues" evidence="1">
    <location>
        <begin position="14"/>
        <end position="54"/>
    </location>
</feature>
<sequence length="261" mass="28561">KKKTTPKVAAKAKAAPKAKAAAKPKAAPKAKAVPKAKAAARAKKPAPKTKKKKVSMKELIHKKFDTWKPDKLYTVSPDEQYLKGFAAPPFASGSEEETRRIKKLLLKKFDIAEIKAAAEKAAEPEVSVSYEPPVDTDTTVSDPTEKAMKYLVAALVVLVAIIVGSSMINKTKYYMDANEGALEIWQGRFAPMGEELLITLPGVELPETIKDVYLKKDVFPIIFNYYVEKADTLLEVPGMPDFGGIKNYLNRALSYAVTSAS</sequence>
<evidence type="ECO:0000256" key="2">
    <source>
        <dbReference type="SAM" id="Phobius"/>
    </source>
</evidence>
<feature type="non-terminal residue" evidence="3">
    <location>
        <position position="1"/>
    </location>
</feature>
<keyword evidence="2" id="KW-0472">Membrane</keyword>
<reference evidence="3" key="1">
    <citation type="journal article" date="2014" name="Front. Microbiol.">
        <title>High frequency of phylogenetically diverse reductive dehalogenase-homologous genes in deep subseafloor sedimentary metagenomes.</title>
        <authorList>
            <person name="Kawai M."/>
            <person name="Futagami T."/>
            <person name="Toyoda A."/>
            <person name="Takaki Y."/>
            <person name="Nishi S."/>
            <person name="Hori S."/>
            <person name="Arai W."/>
            <person name="Tsubouchi T."/>
            <person name="Morono Y."/>
            <person name="Uchiyama I."/>
            <person name="Ito T."/>
            <person name="Fujiyama A."/>
            <person name="Inagaki F."/>
            <person name="Takami H."/>
        </authorList>
    </citation>
    <scope>NUCLEOTIDE SEQUENCE</scope>
    <source>
        <strain evidence="3">Expedition CK06-06</strain>
    </source>
</reference>
<feature type="compositionally biased region" description="Low complexity" evidence="1">
    <location>
        <begin position="1"/>
        <end position="13"/>
    </location>
</feature>
<feature type="transmembrane region" description="Helical" evidence="2">
    <location>
        <begin position="150"/>
        <end position="168"/>
    </location>
</feature>
<feature type="region of interest" description="Disordered" evidence="1">
    <location>
        <begin position="1"/>
        <end position="55"/>
    </location>
</feature>
<gene>
    <name evidence="3" type="ORF">S01H1_50070</name>
</gene>
<keyword evidence="2" id="KW-0812">Transmembrane</keyword>
<comment type="caution">
    <text evidence="3">The sequence shown here is derived from an EMBL/GenBank/DDBJ whole genome shotgun (WGS) entry which is preliminary data.</text>
</comment>
<evidence type="ECO:0000313" key="3">
    <source>
        <dbReference type="EMBL" id="GAG26854.1"/>
    </source>
</evidence>
<accession>X0W7C5</accession>
<organism evidence="3">
    <name type="scientific">marine sediment metagenome</name>
    <dbReference type="NCBI Taxonomy" id="412755"/>
    <lineage>
        <taxon>unclassified sequences</taxon>
        <taxon>metagenomes</taxon>
        <taxon>ecological metagenomes</taxon>
    </lineage>
</organism>
<dbReference type="AlphaFoldDB" id="X0W7C5"/>
<dbReference type="EMBL" id="BARS01032244">
    <property type="protein sequence ID" value="GAG26854.1"/>
    <property type="molecule type" value="Genomic_DNA"/>
</dbReference>
<protein>
    <submittedName>
        <fullName evidence="3">Uncharacterized protein</fullName>
    </submittedName>
</protein>
<evidence type="ECO:0000256" key="1">
    <source>
        <dbReference type="SAM" id="MobiDB-lite"/>
    </source>
</evidence>
<proteinExistence type="predicted"/>